<evidence type="ECO:0000256" key="9">
    <source>
        <dbReference type="ARBA" id="ARBA00047957"/>
    </source>
</evidence>
<evidence type="ECO:0000256" key="8">
    <source>
        <dbReference type="ARBA" id="ARBA00022694"/>
    </source>
</evidence>
<dbReference type="InterPro" id="IPR029063">
    <property type="entry name" value="SAM-dependent_MTases_sf"/>
</dbReference>
<keyword evidence="10" id="KW-0479">Metal-binding</keyword>
<dbReference type="Pfam" id="PF07757">
    <property type="entry name" value="AdoMet_MTase"/>
    <property type="match status" value="1"/>
</dbReference>
<keyword evidence="5 11" id="KW-0489">Methyltransferase</keyword>
<feature type="region of interest" description="Disordered" evidence="12">
    <location>
        <begin position="64"/>
        <end position="107"/>
    </location>
</feature>
<evidence type="ECO:0000259" key="13">
    <source>
        <dbReference type="PROSITE" id="PS50103"/>
    </source>
</evidence>
<evidence type="ECO:0000256" key="12">
    <source>
        <dbReference type="SAM" id="MobiDB-lite"/>
    </source>
</evidence>
<dbReference type="SUPFAM" id="SSF53335">
    <property type="entry name" value="S-adenosyl-L-methionine-dependent methyltransferases"/>
    <property type="match status" value="1"/>
</dbReference>
<dbReference type="PANTHER" id="PTHR21210:SF0">
    <property type="entry name" value="TRNA (URACIL-O(2)-)-METHYLTRANSFERASE-RELATED"/>
    <property type="match status" value="1"/>
</dbReference>
<dbReference type="PROSITE" id="PS50103">
    <property type="entry name" value="ZF_C3H1"/>
    <property type="match status" value="1"/>
</dbReference>
<evidence type="ECO:0000256" key="5">
    <source>
        <dbReference type="ARBA" id="ARBA00022603"/>
    </source>
</evidence>
<dbReference type="PANTHER" id="PTHR21210">
    <property type="entry name" value="TRNA (URACIL-O(2)-)-METHYLTRANSFERASE-RELATED"/>
    <property type="match status" value="1"/>
</dbReference>
<feature type="domain" description="C3H1-type" evidence="13">
    <location>
        <begin position="684"/>
        <end position="713"/>
    </location>
</feature>
<proteinExistence type="inferred from homology"/>
<dbReference type="GO" id="GO:0008270">
    <property type="term" value="F:zinc ion binding"/>
    <property type="evidence" value="ECO:0007669"/>
    <property type="project" value="UniProtKB-KW"/>
</dbReference>
<keyword evidence="6 11" id="KW-0808">Transferase</keyword>
<comment type="function">
    <text evidence="11">Adenosyl-L-methionine (AdoMet)-dependent tRNA (uracil-O(2)-)-methyltransferase.</text>
</comment>
<reference evidence="14" key="1">
    <citation type="submission" date="2025-08" db="UniProtKB">
        <authorList>
            <consortium name="Ensembl"/>
        </authorList>
    </citation>
    <scope>IDENTIFICATION</scope>
</reference>
<keyword evidence="10" id="KW-0862">Zinc</keyword>
<dbReference type="GeneTree" id="ENSGT00390000000645"/>
<evidence type="ECO:0000256" key="4">
    <source>
        <dbReference type="ARBA" id="ARBA00022490"/>
    </source>
</evidence>
<keyword evidence="7 11" id="KW-0949">S-adenosyl-L-methionine</keyword>
<evidence type="ECO:0000313" key="14">
    <source>
        <dbReference type="Ensembl" id="ENSMSIP00000027308.1"/>
    </source>
</evidence>
<keyword evidence="8 11" id="KW-0819">tRNA processing</keyword>
<evidence type="ECO:0000256" key="3">
    <source>
        <dbReference type="ARBA" id="ARBA00009056"/>
    </source>
</evidence>
<feature type="zinc finger region" description="C3H1-type" evidence="10">
    <location>
        <begin position="684"/>
        <end position="713"/>
    </location>
</feature>
<comment type="function">
    <text evidence="1">Probable adenosyl-L-methionine (AdoMet)-dependent tRNA (uracil-O(2)-)-methyltransferase.</text>
</comment>
<dbReference type="InterPro" id="IPR011671">
    <property type="entry name" value="tRNA_uracil_MeTrfase"/>
</dbReference>
<reference evidence="14" key="2">
    <citation type="submission" date="2025-09" db="UniProtKB">
        <authorList>
            <consortium name="Ensembl"/>
        </authorList>
    </citation>
    <scope>IDENTIFICATION</scope>
</reference>
<comment type="catalytic activity">
    <reaction evidence="9 11">
        <text>uridine(44) in tRNA(Ser) + S-adenosyl-L-methionine = 2'-O-methyluridine(44) in tRNA(Ser) + S-adenosyl-L-homocysteine + H(+)</text>
        <dbReference type="Rhea" id="RHEA:43100"/>
        <dbReference type="Rhea" id="RHEA-COMP:10339"/>
        <dbReference type="Rhea" id="RHEA-COMP:10340"/>
        <dbReference type="ChEBI" id="CHEBI:15378"/>
        <dbReference type="ChEBI" id="CHEBI:57856"/>
        <dbReference type="ChEBI" id="CHEBI:59789"/>
        <dbReference type="ChEBI" id="CHEBI:65315"/>
        <dbReference type="ChEBI" id="CHEBI:74478"/>
        <dbReference type="EC" id="2.1.1.211"/>
    </reaction>
</comment>
<name>A0A8C6N106_MUSSI</name>
<evidence type="ECO:0000256" key="11">
    <source>
        <dbReference type="RuleBase" id="RU368004"/>
    </source>
</evidence>
<comment type="similarity">
    <text evidence="3 11">Belongs to the TRM44 family.</text>
</comment>
<keyword evidence="10" id="KW-0863">Zinc-finger</keyword>
<dbReference type="Proteomes" id="UP000694415">
    <property type="component" value="Unplaced"/>
</dbReference>
<dbReference type="GO" id="GO:0141101">
    <property type="term" value="F:tRNA(Ser) (uridine(44)-2'-O-)-methyltransferase activity"/>
    <property type="evidence" value="ECO:0007669"/>
    <property type="project" value="UniProtKB-EC"/>
</dbReference>
<dbReference type="GO" id="GO:0005737">
    <property type="term" value="C:cytoplasm"/>
    <property type="evidence" value="ECO:0007669"/>
    <property type="project" value="UniProtKB-SubCell"/>
</dbReference>
<accession>A0A8C6N106</accession>
<keyword evidence="4 11" id="KW-0963">Cytoplasm</keyword>
<evidence type="ECO:0000256" key="6">
    <source>
        <dbReference type="ARBA" id="ARBA00022679"/>
    </source>
</evidence>
<dbReference type="GO" id="GO:0030488">
    <property type="term" value="P:tRNA methylation"/>
    <property type="evidence" value="ECO:0007669"/>
    <property type="project" value="UniProtKB-UniRule"/>
</dbReference>
<evidence type="ECO:0000256" key="10">
    <source>
        <dbReference type="PROSITE-ProRule" id="PRU00723"/>
    </source>
</evidence>
<keyword evidence="15" id="KW-1185">Reference proteome</keyword>
<protein>
    <recommendedName>
        <fullName evidence="11">tRNA (uracil-O(2)-)-methyltransferase</fullName>
        <ecNumber evidence="11">2.1.1.211</ecNumber>
    </recommendedName>
</protein>
<evidence type="ECO:0000256" key="7">
    <source>
        <dbReference type="ARBA" id="ARBA00022691"/>
    </source>
</evidence>
<organism evidence="14 15">
    <name type="scientific">Mus spicilegus</name>
    <name type="common">Mound-building mouse</name>
    <dbReference type="NCBI Taxonomy" id="10103"/>
    <lineage>
        <taxon>Eukaryota</taxon>
        <taxon>Metazoa</taxon>
        <taxon>Chordata</taxon>
        <taxon>Craniata</taxon>
        <taxon>Vertebrata</taxon>
        <taxon>Euteleostomi</taxon>
        <taxon>Mammalia</taxon>
        <taxon>Eutheria</taxon>
        <taxon>Euarchontoglires</taxon>
        <taxon>Glires</taxon>
        <taxon>Rodentia</taxon>
        <taxon>Myomorpha</taxon>
        <taxon>Muroidea</taxon>
        <taxon>Muridae</taxon>
        <taxon>Murinae</taxon>
        <taxon>Mus</taxon>
        <taxon>Mus</taxon>
    </lineage>
</organism>
<feature type="compositionally biased region" description="Basic and acidic residues" evidence="12">
    <location>
        <begin position="94"/>
        <end position="104"/>
    </location>
</feature>
<dbReference type="AlphaFoldDB" id="A0A8C6N106"/>
<feature type="region of interest" description="Disordered" evidence="12">
    <location>
        <begin position="495"/>
        <end position="516"/>
    </location>
</feature>
<evidence type="ECO:0000313" key="15">
    <source>
        <dbReference type="Proteomes" id="UP000694415"/>
    </source>
</evidence>
<dbReference type="EC" id="2.1.1.211" evidence="11"/>
<evidence type="ECO:0000256" key="2">
    <source>
        <dbReference type="ARBA" id="ARBA00004496"/>
    </source>
</evidence>
<comment type="subcellular location">
    <subcellularLocation>
        <location evidence="2 11">Cytoplasm</location>
    </subcellularLocation>
</comment>
<sequence>MRFRVASSQRAERAAMEELGRVRLSDPDALLPAGFWAAVTVWLERPQVANKRLCGARMEARGRTLRSHAQAECGPRQGQGHGLEREPGQASPKGEPESGPRASREGTAPAADLNSLWDRVSQSLVHANPEMLAFLYGPSLGPQPEAAQELDLILRTVIPKASPHSPLTEPKKELVVQDVSSGSVTFLPLEEDNEGNLEVKTSNVYQLHLHHNEGEWFISVLIFCPERWHSDGVVYPKPAWLGEELLSKLARWAVENRKSEFKSTLSLVSILRYSRMYQELKEKYRDMVKVWPEVTDPEKFVYEDVAIATYLLILWEEERAEKGVTTKQSFVDLGCGNGLLVHILSNEGHPGRGIDIRRRKIWDMYGPQTQLEEGSITPSDETLFPGVDWLIGNHSDELTPWIPVIAARSSYTCRFFVLPCCFFDFVGRYQRQQSRKTQYREYLDFVLEVGLSCGFHVQEDCLRIPSTKRVCLIGKSRTYPPSAEVWMDEQRTRYLHSRQGHPQSRPGGAHAPSVSQTAAHDAGLQDSCRTVDAGSECVLEGLAAERGAGAPAPGLWVPGFCPREKAERVRNCAALPRDFIDQVVLQVANLLLDRKKFNTGNSEARNLKTWNGGGSLSLAEVAAELNSETLQRLKRECGGLQTLLKNSHQVFEVLNGRVHIRDWRRELQRGKPPEAKRNLSAAVFKTRICWFFAHHPDGCVLPAAQCPFAHGPEELRLSQTLKKQRQAP</sequence>
<dbReference type="Ensembl" id="ENSMSIT00000034433.1">
    <property type="protein sequence ID" value="ENSMSIP00000027308.1"/>
    <property type="gene ID" value="ENSMSIG00000023059.1"/>
</dbReference>
<dbReference type="InterPro" id="IPR000571">
    <property type="entry name" value="Znf_CCCH"/>
</dbReference>
<evidence type="ECO:0000256" key="1">
    <source>
        <dbReference type="ARBA" id="ARBA00002778"/>
    </source>
</evidence>